<protein>
    <recommendedName>
        <fullName evidence="2">ASCH domain-containing protein</fullName>
    </recommendedName>
</protein>
<dbReference type="EMBL" id="AAGCDT010000018">
    <property type="protein sequence ID" value="EBM3286224.1"/>
    <property type="molecule type" value="Genomic_DNA"/>
</dbReference>
<name>A0A5T5VVG9_SALER</name>
<gene>
    <name evidence="1" type="ORF">DXI57_24075</name>
</gene>
<evidence type="ECO:0008006" key="2">
    <source>
        <dbReference type="Google" id="ProtNLM"/>
    </source>
</evidence>
<proteinExistence type="predicted"/>
<evidence type="ECO:0000313" key="1">
    <source>
        <dbReference type="EMBL" id="EBM3286224.1"/>
    </source>
</evidence>
<sequence length="178" mass="20554">MLQMKFKPRFIESFRSGQKITSLRMLDFRCRRYDDESRDQPLYIHSDTLKYRMYLETVEGIDLSLPPGSAVRYTSDLAGLLKRQPYKRGDEIELVTEAEGGKIAPFATATIIGTSVVKGEEINRIDAIHDGFNPDRDPLAELHAFMRDVYHTADPVQEMYWLYIFIDVKMLPQWGGEA</sequence>
<organism evidence="1">
    <name type="scientific">Salmonella enterica</name>
    <name type="common">Salmonella choleraesuis</name>
    <dbReference type="NCBI Taxonomy" id="28901"/>
    <lineage>
        <taxon>Bacteria</taxon>
        <taxon>Pseudomonadati</taxon>
        <taxon>Pseudomonadota</taxon>
        <taxon>Gammaproteobacteria</taxon>
        <taxon>Enterobacterales</taxon>
        <taxon>Enterobacteriaceae</taxon>
        <taxon>Salmonella</taxon>
    </lineage>
</organism>
<reference evidence="1" key="1">
    <citation type="submission" date="2018-07" db="EMBL/GenBank/DDBJ databases">
        <authorList>
            <consortium name="PulseNet: The National Subtyping Network for Foodborne Disease Surveillance"/>
            <person name="Tarr C.L."/>
            <person name="Trees E."/>
            <person name="Katz L.S."/>
            <person name="Carleton-Romer H.A."/>
            <person name="Stroika S."/>
            <person name="Kucerova Z."/>
            <person name="Roache K.F."/>
            <person name="Sabol A.L."/>
            <person name="Besser J."/>
            <person name="Gerner-Smidt P."/>
        </authorList>
    </citation>
    <scope>NUCLEOTIDE SEQUENCE</scope>
    <source>
        <strain evidence="1">PNUSAS047368</strain>
    </source>
</reference>
<dbReference type="AlphaFoldDB" id="A0A5T5VVG9"/>
<comment type="caution">
    <text evidence="1">The sequence shown here is derived from an EMBL/GenBank/DDBJ whole genome shotgun (WGS) entry which is preliminary data.</text>
</comment>
<accession>A0A5T5VVG9</accession>